<feature type="region of interest" description="Disordered" evidence="2">
    <location>
        <begin position="936"/>
        <end position="1008"/>
    </location>
</feature>
<comment type="caution">
    <text evidence="4">The sequence shown here is derived from an EMBL/GenBank/DDBJ whole genome shotgun (WGS) entry which is preliminary data.</text>
</comment>
<feature type="compositionally biased region" description="Polar residues" evidence="2">
    <location>
        <begin position="999"/>
        <end position="1008"/>
    </location>
</feature>
<reference evidence="4" key="1">
    <citation type="journal article" date="2020" name="New Phytol.">
        <title>Comparative genomics reveals dynamic genome evolution in host specialist ectomycorrhizal fungi.</title>
        <authorList>
            <person name="Lofgren L.A."/>
            <person name="Nguyen N.H."/>
            <person name="Vilgalys R."/>
            <person name="Ruytinx J."/>
            <person name="Liao H.L."/>
            <person name="Branco S."/>
            <person name="Kuo A."/>
            <person name="LaButti K."/>
            <person name="Lipzen A."/>
            <person name="Andreopoulos W."/>
            <person name="Pangilinan J."/>
            <person name="Riley R."/>
            <person name="Hundley H."/>
            <person name="Na H."/>
            <person name="Barry K."/>
            <person name="Grigoriev I.V."/>
            <person name="Stajich J.E."/>
            <person name="Kennedy P.G."/>
        </authorList>
    </citation>
    <scope>NUCLEOTIDE SEQUENCE</scope>
    <source>
        <strain evidence="4">S12</strain>
    </source>
</reference>
<proteinExistence type="predicted"/>
<dbReference type="GO" id="GO:0032007">
    <property type="term" value="P:negative regulation of TOR signaling"/>
    <property type="evidence" value="ECO:0007669"/>
    <property type="project" value="TreeGrafter"/>
</dbReference>
<feature type="compositionally biased region" description="Low complexity" evidence="2">
    <location>
        <begin position="278"/>
        <end position="290"/>
    </location>
</feature>
<evidence type="ECO:0000259" key="3">
    <source>
        <dbReference type="PROSITE" id="PS50085"/>
    </source>
</evidence>
<dbReference type="GO" id="GO:0033596">
    <property type="term" value="C:TSC1-TSC2 complex"/>
    <property type="evidence" value="ECO:0007669"/>
    <property type="project" value="TreeGrafter"/>
</dbReference>
<accession>A0A9P7DRD3</accession>
<dbReference type="InterPro" id="IPR016024">
    <property type="entry name" value="ARM-type_fold"/>
</dbReference>
<dbReference type="InterPro" id="IPR018515">
    <property type="entry name" value="Tuberin-type_domain"/>
</dbReference>
<keyword evidence="5" id="KW-1185">Reference proteome</keyword>
<dbReference type="GO" id="GO:0051056">
    <property type="term" value="P:regulation of small GTPase mediated signal transduction"/>
    <property type="evidence" value="ECO:0007669"/>
    <property type="project" value="InterPro"/>
</dbReference>
<feature type="compositionally biased region" description="Low complexity" evidence="2">
    <location>
        <begin position="756"/>
        <end position="775"/>
    </location>
</feature>
<evidence type="ECO:0000313" key="5">
    <source>
        <dbReference type="Proteomes" id="UP000719766"/>
    </source>
</evidence>
<evidence type="ECO:0000313" key="4">
    <source>
        <dbReference type="EMBL" id="KAG1801001.1"/>
    </source>
</evidence>
<name>A0A9P7DRD3_9AGAM</name>
<feature type="region of interest" description="Disordered" evidence="2">
    <location>
        <begin position="745"/>
        <end position="825"/>
    </location>
</feature>
<dbReference type="RefSeq" id="XP_041164743.1">
    <property type="nucleotide sequence ID" value="XM_041299344.1"/>
</dbReference>
<dbReference type="Pfam" id="PF03542">
    <property type="entry name" value="Tuberin"/>
    <property type="match status" value="1"/>
</dbReference>
<gene>
    <name evidence="4" type="ORF">HD556DRAFT_1286724</name>
</gene>
<dbReference type="InterPro" id="IPR035974">
    <property type="entry name" value="Rap/Ran-GAP_sf"/>
</dbReference>
<keyword evidence="1" id="KW-0343">GTPase activation</keyword>
<dbReference type="OrthoDB" id="19311at2759"/>
<protein>
    <recommendedName>
        <fullName evidence="3">Rap-GAP domain-containing protein</fullName>
    </recommendedName>
</protein>
<dbReference type="InterPro" id="IPR000331">
    <property type="entry name" value="Rap/Ran_GAP_dom"/>
</dbReference>
<dbReference type="EMBL" id="JABBWE010000008">
    <property type="protein sequence ID" value="KAG1801001.1"/>
    <property type="molecule type" value="Genomic_DNA"/>
</dbReference>
<dbReference type="Gene3D" id="3.40.50.11210">
    <property type="entry name" value="Rap/Ran-GAP"/>
    <property type="match status" value="1"/>
</dbReference>
<dbReference type="GeneID" id="64593108"/>
<dbReference type="PANTHER" id="PTHR10063">
    <property type="entry name" value="TUBERIN"/>
    <property type="match status" value="1"/>
</dbReference>
<organism evidence="4 5">
    <name type="scientific">Suillus plorans</name>
    <dbReference type="NCBI Taxonomy" id="116603"/>
    <lineage>
        <taxon>Eukaryota</taxon>
        <taxon>Fungi</taxon>
        <taxon>Dikarya</taxon>
        <taxon>Basidiomycota</taxon>
        <taxon>Agaricomycotina</taxon>
        <taxon>Agaricomycetes</taxon>
        <taxon>Agaricomycetidae</taxon>
        <taxon>Boletales</taxon>
        <taxon>Suillineae</taxon>
        <taxon>Suillaceae</taxon>
        <taxon>Suillus</taxon>
    </lineage>
</organism>
<dbReference type="SUPFAM" id="SSF111347">
    <property type="entry name" value="Rap/Ran-GAP"/>
    <property type="match status" value="1"/>
</dbReference>
<dbReference type="GO" id="GO:0005096">
    <property type="term" value="F:GTPase activator activity"/>
    <property type="evidence" value="ECO:0007669"/>
    <property type="project" value="UniProtKB-KW"/>
</dbReference>
<feature type="compositionally biased region" description="Basic and acidic residues" evidence="2">
    <location>
        <begin position="780"/>
        <end position="794"/>
    </location>
</feature>
<feature type="region of interest" description="Disordered" evidence="2">
    <location>
        <begin position="256"/>
        <end position="291"/>
    </location>
</feature>
<dbReference type="FunFam" id="3.40.50.11210:FF:000007">
    <property type="entry name" value="Tuberous sclerosis 2"/>
    <property type="match status" value="1"/>
</dbReference>
<feature type="compositionally biased region" description="Polar residues" evidence="2">
    <location>
        <begin position="795"/>
        <end position="810"/>
    </location>
</feature>
<dbReference type="InterPro" id="IPR027107">
    <property type="entry name" value="Tuberin/Ral-act_asu"/>
</dbReference>
<dbReference type="SUPFAM" id="SSF48371">
    <property type="entry name" value="ARM repeat"/>
    <property type="match status" value="1"/>
</dbReference>
<evidence type="ECO:0000256" key="1">
    <source>
        <dbReference type="ARBA" id="ARBA00022468"/>
    </source>
</evidence>
<feature type="domain" description="Rap-GAP" evidence="3">
    <location>
        <begin position="1511"/>
        <end position="1739"/>
    </location>
</feature>
<dbReference type="PROSITE" id="PS50085">
    <property type="entry name" value="RAPGAP"/>
    <property type="match status" value="1"/>
</dbReference>
<dbReference type="PANTHER" id="PTHR10063:SF0">
    <property type="entry name" value="TUBERIN"/>
    <property type="match status" value="1"/>
</dbReference>
<sequence>MSRQQQDADANARFRQRSNTTTFAPFAWRRKADTISTTVQPQTQPLTFDALVEALTPPAVPSLTHARSLATLIASQSPLPQPSALNPVWAALCSHDSPSSLQAAGYEIMATFWERFDGHLGTADILQYFSLFLHTVWAADVGEPRLRALRALTRGGTEVIGIEIPLLSLLRTWTEGAFDAYMSGDASDPTDRAERERHIDLLATFLSSVLEQPESAARVSEGDLASILQFYASLLGRALTVPPLSPAADPVPSPPLAAHTDQPAGVKTTMGAHRRHPSSISIRSISSPHLPSRKHPAELMVIIYLDHLSSQLKALAPKFLTLILPVLLRALAFFASPLPRVSIMTGRTHTPASLEDRIQKTLNVLFSGPYGSSCMAILKRHLLPPTDVGKDLHIAPIIALGAHRTLRNIIRQGLCTKMARAYICRLTSVSYPTAGVPGNKDLEKDLMERAWSKDDISGWDHTRLGRLLCKSVEAWVKFTPADNREDYDMEKDKIMDEAACTMRDIFQEFDEREDGVDMDDEEACVAGATLRQLANFVRPIRTMDGAPLILPLDQPTEAPTPFLRTLSSLLARDHSTYMIPLLSTTLFFIADHLTDADTAKLPSMMFEQHDLSPASPDWLKSWEDILSNPTLFAPTRALTRLEIMKALRSVYDSLKDMPSYRKSLADLVFDFCRVQADNPQEDLTFDSSVAWRILGDEVVLRAVEAHPASASVSPSSEPETPALFAPIRELIDLLTAVAVEGGVQEDDDDAGCANTSDTPVSPAFSSSSASAVVTPMLSRKQSEHRGGNARDRDSNMPSVMSILSSLAGSRSQSQHSQEHESVRPPLVASPVSEPILARAAVAVVSLVSIFSQLAFTPHALLQRNVILAGQVFDTLVQLIGQAKSPRTRLTVLQFTMRIRADRDHRLYFVDAHYDPDGNIMTLASLIGRIPEPSLFGQAQQSDDERASSGDLNNDDSHVRKPQHRGTQERDGRRASRGRGLKPNHSAGSRSRSRAPLLTPSPSTTQVKTQETLWQFPESLPFTSVDPDNPSEGIFSYDPVSESIGVLPIDSYLSSIFDVLEKERNWEILSYVLCHLPVQLANKHLFCGPKCREVIARLLTSLCSALACGGLASSIDRWPLGLKPRDAHGLTFHTLTVLISYRRHFDLPLRHTIVDVLLKGLDSQPTTITCCLQALTLCAFELLPSLKRSLPSILEKLSQIMSNPDMAVHILSFLSIVGSIRALHANLREEDFKMVFGVALQYLQHHNRRPGATPAISWGMSQYVRSISFYVVYVWFLAVKLPHRHRHISYITRQLLLANEGKDDIDEPTEVCFDWLARYAYASADPRPARSTLSEIVMNPNNLASPDPAVSEKTWILGNSVVTIRALARLGWIEVLSRRPSGLTKFLCKLENVPLVGPGDVDPDMVSVAAGMMMERDVPRPERPDAGVDRSLATNPRSDTITTVVVGDDGRAAPPAPDPITGYVWSNTAPSQRRKYVAVDPAFFALQLSPYPDRNQPASQRMVDAALLPALFRSLDQIPVIDTHKVGIMYVAPGQTHELDILRNTHGSPAYTRFLEGIGRLINLRGQVDVYAGGLSPDEDGEYAYAWWDDIGQVLYHTATMMPSKPHDKYCVDKKRHIGNDYVRIVWNDSGIPYRFDTLATQFQFVNIVIEPHSLGAIAAFSNNIHENEYFKVTIQRASGMSDFTPVGDFKLISAEQLPLLVRQLSLLADCFASVFERTERDTKEVEVISNWRARLQKIMTFKREKMPPLQTGGEIEEVIGQEAYRNFTATF</sequence>
<evidence type="ECO:0000256" key="2">
    <source>
        <dbReference type="SAM" id="MobiDB-lite"/>
    </source>
</evidence>
<dbReference type="GO" id="GO:0005634">
    <property type="term" value="C:nucleus"/>
    <property type="evidence" value="ECO:0007669"/>
    <property type="project" value="InterPro"/>
</dbReference>
<dbReference type="Pfam" id="PF02145">
    <property type="entry name" value="Rap_GAP"/>
    <property type="match status" value="1"/>
</dbReference>
<dbReference type="Proteomes" id="UP000719766">
    <property type="component" value="Unassembled WGS sequence"/>
</dbReference>